<proteinExistence type="predicted"/>
<dbReference type="STRING" id="190650.CC_1671"/>
<keyword evidence="2 5" id="KW-0812">Transmembrane</keyword>
<keyword evidence="3 5" id="KW-1133">Transmembrane helix</keyword>
<evidence type="ECO:0000313" key="7">
    <source>
        <dbReference type="EMBL" id="AAK23649.1"/>
    </source>
</evidence>
<feature type="transmembrane region" description="Helical" evidence="5">
    <location>
        <begin position="104"/>
        <end position="123"/>
    </location>
</feature>
<dbReference type="GO" id="GO:0016020">
    <property type="term" value="C:membrane"/>
    <property type="evidence" value="ECO:0007669"/>
    <property type="project" value="UniProtKB-SubCell"/>
</dbReference>
<sequence>MPEPPMLDHLIPFARNWLIGMQIDVTRYAVFSIGVWFVLWVLLAKPMAGRKIRDTRPAGRQLLTEFAISIRSVMVFSTFGLITFGLFRAGWLPGPLIAKGWGPVWFWTSLVLMIIAHDAWFYWTHRMIHDRRLFRTFHRRHHRSNNPSPFTAYSFDLGEAAINALFVPLWMILVPTQWPVVGLFMLHQIVRNTLGHSGYELFPARKDGRPLIPWLTTVTHHDLHHAQAGWNYGLYFTWWDKLMGTEHPEYLQRFAAVTARKDKALAATSSPSPA</sequence>
<dbReference type="GO" id="GO:0016491">
    <property type="term" value="F:oxidoreductase activity"/>
    <property type="evidence" value="ECO:0007669"/>
    <property type="project" value="InterPro"/>
</dbReference>
<keyword evidence="8" id="KW-1185">Reference proteome</keyword>
<keyword evidence="4 5" id="KW-0472">Membrane</keyword>
<evidence type="ECO:0000256" key="2">
    <source>
        <dbReference type="ARBA" id="ARBA00022692"/>
    </source>
</evidence>
<dbReference type="PATRIC" id="fig|190650.5.peg.1700"/>
<evidence type="ECO:0000256" key="3">
    <source>
        <dbReference type="ARBA" id="ARBA00022989"/>
    </source>
</evidence>
<dbReference type="eggNOG" id="COG3000">
    <property type="taxonomic scope" value="Bacteria"/>
</dbReference>
<evidence type="ECO:0000313" key="8">
    <source>
        <dbReference type="Proteomes" id="UP000001816"/>
    </source>
</evidence>
<dbReference type="Pfam" id="PF04116">
    <property type="entry name" value="FA_hydroxylase"/>
    <property type="match status" value="1"/>
</dbReference>
<dbReference type="KEGG" id="ccr:CC_1671"/>
<dbReference type="HOGENOM" id="CLU_047036_6_1_5"/>
<feature type="transmembrane region" description="Helical" evidence="5">
    <location>
        <begin position="25"/>
        <end position="43"/>
    </location>
</feature>
<evidence type="ECO:0000256" key="1">
    <source>
        <dbReference type="ARBA" id="ARBA00004370"/>
    </source>
</evidence>
<dbReference type="GO" id="GO:0005506">
    <property type="term" value="F:iron ion binding"/>
    <property type="evidence" value="ECO:0007669"/>
    <property type="project" value="InterPro"/>
</dbReference>
<dbReference type="AlphaFoldDB" id="Q9A7P9"/>
<dbReference type="PIR" id="E87456">
    <property type="entry name" value="E87456"/>
</dbReference>
<comment type="subcellular location">
    <subcellularLocation>
        <location evidence="1">Membrane</location>
    </subcellularLocation>
</comment>
<feature type="transmembrane region" description="Helical" evidence="5">
    <location>
        <begin position="63"/>
        <end position="84"/>
    </location>
</feature>
<dbReference type="InterPro" id="IPR006694">
    <property type="entry name" value="Fatty_acid_hydroxylase"/>
</dbReference>
<dbReference type="InterPro" id="IPR050307">
    <property type="entry name" value="Sterol_Desaturase_Related"/>
</dbReference>
<dbReference type="GO" id="GO:0008610">
    <property type="term" value="P:lipid biosynthetic process"/>
    <property type="evidence" value="ECO:0007669"/>
    <property type="project" value="InterPro"/>
</dbReference>
<organism evidence="7 8">
    <name type="scientific">Caulobacter vibrioides (strain ATCC 19089 / CIP 103742 / CB 15)</name>
    <name type="common">Caulobacter crescentus</name>
    <dbReference type="NCBI Taxonomy" id="190650"/>
    <lineage>
        <taxon>Bacteria</taxon>
        <taxon>Pseudomonadati</taxon>
        <taxon>Pseudomonadota</taxon>
        <taxon>Alphaproteobacteria</taxon>
        <taxon>Caulobacterales</taxon>
        <taxon>Caulobacteraceae</taxon>
        <taxon>Caulobacter</taxon>
    </lineage>
</organism>
<name>Q9A7P9_CAUVC</name>
<reference evidence="7 8" key="1">
    <citation type="journal article" date="2001" name="Proc. Natl. Acad. Sci. U.S.A.">
        <title>Complete genome sequence of Caulobacter crescentus.</title>
        <authorList>
            <person name="Nierman W.C."/>
            <person name="Feldblyum T.V."/>
            <person name="Laub M.T."/>
            <person name="Paulsen I.T."/>
            <person name="Nelson K.E."/>
            <person name="Eisen J.A."/>
            <person name="Heidelberg J.F."/>
            <person name="Alley M.R."/>
            <person name="Ohta N."/>
            <person name="Maddock J.R."/>
            <person name="Potocka I."/>
            <person name="Nelson W.C."/>
            <person name="Newton A."/>
            <person name="Stephens C."/>
            <person name="Phadke N.D."/>
            <person name="Ely B."/>
            <person name="DeBoy R.T."/>
            <person name="Dodson R.J."/>
            <person name="Durkin A.S."/>
            <person name="Gwinn M.L."/>
            <person name="Haft D.H."/>
            <person name="Kolonay J.F."/>
            <person name="Smit J."/>
            <person name="Craven M.B."/>
            <person name="Khouri H."/>
            <person name="Shetty J."/>
            <person name="Berry K."/>
            <person name="Utterback T."/>
            <person name="Tran K."/>
            <person name="Wolf A."/>
            <person name="Vamathevan J."/>
            <person name="Ermolaeva M."/>
            <person name="White O."/>
            <person name="Salzberg S.L."/>
            <person name="Venter J.C."/>
            <person name="Shapiro L."/>
            <person name="Fraser C.M."/>
        </authorList>
    </citation>
    <scope>NUCLEOTIDE SEQUENCE [LARGE SCALE GENOMIC DNA]</scope>
    <source>
        <strain evidence="8">ATCC 19089 / CB15</strain>
    </source>
</reference>
<dbReference type="EnsemblBacteria" id="AAK23649">
    <property type="protein sequence ID" value="AAK23649"/>
    <property type="gene ID" value="CC_1671"/>
</dbReference>
<dbReference type="EMBL" id="AE005673">
    <property type="protein sequence ID" value="AAK23649.1"/>
    <property type="molecule type" value="Genomic_DNA"/>
</dbReference>
<evidence type="ECO:0000256" key="4">
    <source>
        <dbReference type="ARBA" id="ARBA00023136"/>
    </source>
</evidence>
<protein>
    <submittedName>
        <fullName evidence="7">Sterol desaturase family protein</fullName>
    </submittedName>
</protein>
<dbReference type="BioCyc" id="CAULO:CC1671-MONOMER"/>
<feature type="domain" description="Fatty acid hydroxylase" evidence="6">
    <location>
        <begin position="111"/>
        <end position="245"/>
    </location>
</feature>
<evidence type="ECO:0000256" key="5">
    <source>
        <dbReference type="SAM" id="Phobius"/>
    </source>
</evidence>
<evidence type="ECO:0000259" key="6">
    <source>
        <dbReference type="Pfam" id="PF04116"/>
    </source>
</evidence>
<dbReference type="PANTHER" id="PTHR11863">
    <property type="entry name" value="STEROL DESATURASE"/>
    <property type="match status" value="1"/>
</dbReference>
<dbReference type="Proteomes" id="UP000001816">
    <property type="component" value="Chromosome"/>
</dbReference>
<accession>Q9A7P9</accession>
<gene>
    <name evidence="7" type="ordered locus">CC_1671</name>
</gene>